<dbReference type="Proteomes" id="UP000887159">
    <property type="component" value="Unassembled WGS sequence"/>
</dbReference>
<gene>
    <name evidence="1" type="ORF">TNCV_3060421</name>
</gene>
<dbReference type="AlphaFoldDB" id="A0A8X7BBA1"/>
<proteinExistence type="predicted"/>
<evidence type="ECO:0000313" key="1">
    <source>
        <dbReference type="EMBL" id="GFY25710.1"/>
    </source>
</evidence>
<evidence type="ECO:0000313" key="2">
    <source>
        <dbReference type="Proteomes" id="UP000887159"/>
    </source>
</evidence>
<sequence length="87" mass="9882">MELSSLVQHNISPDNNSTTIVTVSSRDITRMKPCHTLATNQLTLRMVCGTEKMLNRKEDITPLKRCLVFGPPMANYQRDSEFRMVGL</sequence>
<organism evidence="1 2">
    <name type="scientific">Trichonephila clavipes</name>
    <name type="common">Golden silk orbweaver</name>
    <name type="synonym">Nephila clavipes</name>
    <dbReference type="NCBI Taxonomy" id="2585209"/>
    <lineage>
        <taxon>Eukaryota</taxon>
        <taxon>Metazoa</taxon>
        <taxon>Ecdysozoa</taxon>
        <taxon>Arthropoda</taxon>
        <taxon>Chelicerata</taxon>
        <taxon>Arachnida</taxon>
        <taxon>Araneae</taxon>
        <taxon>Araneomorphae</taxon>
        <taxon>Entelegynae</taxon>
        <taxon>Araneoidea</taxon>
        <taxon>Nephilidae</taxon>
        <taxon>Trichonephila</taxon>
    </lineage>
</organism>
<reference evidence="1" key="1">
    <citation type="submission" date="2020-08" db="EMBL/GenBank/DDBJ databases">
        <title>Multicomponent nature underlies the extraordinary mechanical properties of spider dragline silk.</title>
        <authorList>
            <person name="Kono N."/>
            <person name="Nakamura H."/>
            <person name="Mori M."/>
            <person name="Yoshida Y."/>
            <person name="Ohtoshi R."/>
            <person name="Malay A.D."/>
            <person name="Moran D.A.P."/>
            <person name="Tomita M."/>
            <person name="Numata K."/>
            <person name="Arakawa K."/>
        </authorList>
    </citation>
    <scope>NUCLEOTIDE SEQUENCE</scope>
</reference>
<accession>A0A8X7BBA1</accession>
<comment type="caution">
    <text evidence="1">The sequence shown here is derived from an EMBL/GenBank/DDBJ whole genome shotgun (WGS) entry which is preliminary data.</text>
</comment>
<protein>
    <submittedName>
        <fullName evidence="1">Uncharacterized protein</fullName>
    </submittedName>
</protein>
<keyword evidence="2" id="KW-1185">Reference proteome</keyword>
<name>A0A8X7BBA1_TRICX</name>
<dbReference type="EMBL" id="BMAU01021372">
    <property type="protein sequence ID" value="GFY25710.1"/>
    <property type="molecule type" value="Genomic_DNA"/>
</dbReference>